<dbReference type="GeneTree" id="ENSGT00390000002414"/>
<dbReference type="GO" id="GO:0051721">
    <property type="term" value="F:protein phosphatase 2A binding"/>
    <property type="evidence" value="ECO:0007669"/>
    <property type="project" value="TreeGrafter"/>
</dbReference>
<feature type="region of interest" description="Disordered" evidence="2">
    <location>
        <begin position="212"/>
        <end position="249"/>
    </location>
</feature>
<reference evidence="3" key="1">
    <citation type="submission" date="2025-08" db="UniProtKB">
        <authorList>
            <consortium name="Ensembl"/>
        </authorList>
    </citation>
    <scope>IDENTIFICATION</scope>
</reference>
<dbReference type="Pfam" id="PF04177">
    <property type="entry name" value="TAP42"/>
    <property type="match status" value="1"/>
</dbReference>
<sequence>TFCINSISANSRLSDLLFHRNTYSPHLRGWHGKYCYVCGLSRKLCTFLRREEELVSAITWRDPVVCLRRKAGHCGEYQRRREMDTREKALWATRAKEGDGADEEQRRQLYLTSINRWLFVACDELESLSEEVRILQHQQSLKEHVSGFSPEPQRVPVKPFVISKHVAQNRVFGSAYPSLPSMTVVEWYEEHKRKGVLPDQGIPAATFGQFTKQEQEEEEEDEDSLQRARQWDDWKDTHRRGWGNRQNMG</sequence>
<dbReference type="GO" id="GO:0035303">
    <property type="term" value="P:regulation of dephosphorylation"/>
    <property type="evidence" value="ECO:0007669"/>
    <property type="project" value="TreeGrafter"/>
</dbReference>
<dbReference type="Ensembl" id="ENSEBUT00000001629.1">
    <property type="protein sequence ID" value="ENSEBUP00000001306.1"/>
    <property type="gene ID" value="ENSEBUG00000001128.1"/>
</dbReference>
<dbReference type="Proteomes" id="UP000694388">
    <property type="component" value="Unplaced"/>
</dbReference>
<proteinExistence type="inferred from homology"/>
<dbReference type="PANTHER" id="PTHR10933">
    <property type="entry name" value="IMMUNOGLOBULIN-BINDING PROTEIN 1"/>
    <property type="match status" value="1"/>
</dbReference>
<evidence type="ECO:0000313" key="4">
    <source>
        <dbReference type="Proteomes" id="UP000694388"/>
    </source>
</evidence>
<evidence type="ECO:0000256" key="2">
    <source>
        <dbReference type="SAM" id="MobiDB-lite"/>
    </source>
</evidence>
<dbReference type="GO" id="GO:0009966">
    <property type="term" value="P:regulation of signal transduction"/>
    <property type="evidence" value="ECO:0007669"/>
    <property type="project" value="InterPro"/>
</dbReference>
<protein>
    <submittedName>
        <fullName evidence="3">Immunoglobulin (CD79A) binding protein 1</fullName>
    </submittedName>
</protein>
<accession>A0A8C4N5V5</accession>
<dbReference type="Gene3D" id="1.25.40.540">
    <property type="entry name" value="TAP42-like family"/>
    <property type="match status" value="1"/>
</dbReference>
<dbReference type="InterPro" id="IPR007304">
    <property type="entry name" value="TAP46-like"/>
</dbReference>
<feature type="compositionally biased region" description="Basic and acidic residues" evidence="2">
    <location>
        <begin position="224"/>
        <end position="236"/>
    </location>
</feature>
<comment type="similarity">
    <text evidence="1">Belongs to the IGBP1/TAP42 family.</text>
</comment>
<evidence type="ECO:0000256" key="1">
    <source>
        <dbReference type="ARBA" id="ARBA00034730"/>
    </source>
</evidence>
<dbReference type="OMA" id="AGHCGEY"/>
<dbReference type="InterPro" id="IPR038511">
    <property type="entry name" value="TAP42/TAP46-like_sf"/>
</dbReference>
<keyword evidence="4" id="KW-1185">Reference proteome</keyword>
<dbReference type="PANTHER" id="PTHR10933:SF9">
    <property type="entry name" value="IMMUNOGLOBULIN-BINDING PROTEIN 1"/>
    <property type="match status" value="1"/>
</dbReference>
<reference evidence="3" key="2">
    <citation type="submission" date="2025-09" db="UniProtKB">
        <authorList>
            <consortium name="Ensembl"/>
        </authorList>
    </citation>
    <scope>IDENTIFICATION</scope>
</reference>
<organism evidence="3 4">
    <name type="scientific">Eptatretus burgeri</name>
    <name type="common">Inshore hagfish</name>
    <dbReference type="NCBI Taxonomy" id="7764"/>
    <lineage>
        <taxon>Eukaryota</taxon>
        <taxon>Metazoa</taxon>
        <taxon>Chordata</taxon>
        <taxon>Craniata</taxon>
        <taxon>Vertebrata</taxon>
        <taxon>Cyclostomata</taxon>
        <taxon>Myxini</taxon>
        <taxon>Myxiniformes</taxon>
        <taxon>Myxinidae</taxon>
        <taxon>Eptatretinae</taxon>
        <taxon>Eptatretus</taxon>
    </lineage>
</organism>
<name>A0A8C4N5V5_EPTBU</name>
<evidence type="ECO:0000313" key="3">
    <source>
        <dbReference type="Ensembl" id="ENSEBUP00000001306.1"/>
    </source>
</evidence>
<dbReference type="GO" id="GO:0005829">
    <property type="term" value="C:cytosol"/>
    <property type="evidence" value="ECO:0007669"/>
    <property type="project" value="TreeGrafter"/>
</dbReference>
<dbReference type="AlphaFoldDB" id="A0A8C4N5V5"/>